<dbReference type="SUPFAM" id="SSF51735">
    <property type="entry name" value="NAD(P)-binding Rossmann-fold domains"/>
    <property type="match status" value="1"/>
</dbReference>
<evidence type="ECO:0000259" key="1">
    <source>
        <dbReference type="Pfam" id="PF13460"/>
    </source>
</evidence>
<accession>A0ABW4V1D7</accession>
<dbReference type="Proteomes" id="UP001597338">
    <property type="component" value="Unassembled WGS sequence"/>
</dbReference>
<keyword evidence="3" id="KW-1185">Reference proteome</keyword>
<comment type="caution">
    <text evidence="2">The sequence shown here is derived from an EMBL/GenBank/DDBJ whole genome shotgun (WGS) entry which is preliminary data.</text>
</comment>
<protein>
    <submittedName>
        <fullName evidence="2">SDR family oxidoreductase</fullName>
    </submittedName>
</protein>
<dbReference type="PANTHER" id="PTHR12126:SF11">
    <property type="entry name" value="NADH DEHYDROGENASE [UBIQUINONE] 1 ALPHA SUBCOMPLEX SUBUNIT 9, MITOCHONDRIAL"/>
    <property type="match status" value="1"/>
</dbReference>
<evidence type="ECO:0000313" key="3">
    <source>
        <dbReference type="Proteomes" id="UP001597338"/>
    </source>
</evidence>
<dbReference type="RefSeq" id="WP_377196538.1">
    <property type="nucleotide sequence ID" value="NZ_JBHUHF010000001.1"/>
</dbReference>
<organism evidence="2 3">
    <name type="scientific">Promicromonospora aerolata</name>
    <dbReference type="NCBI Taxonomy" id="195749"/>
    <lineage>
        <taxon>Bacteria</taxon>
        <taxon>Bacillati</taxon>
        <taxon>Actinomycetota</taxon>
        <taxon>Actinomycetes</taxon>
        <taxon>Micrococcales</taxon>
        <taxon>Promicromonosporaceae</taxon>
        <taxon>Promicromonospora</taxon>
    </lineage>
</organism>
<evidence type="ECO:0000313" key="2">
    <source>
        <dbReference type="EMBL" id="MFD2024600.1"/>
    </source>
</evidence>
<dbReference type="EMBL" id="JBHUHF010000001">
    <property type="protein sequence ID" value="MFD2024600.1"/>
    <property type="molecule type" value="Genomic_DNA"/>
</dbReference>
<dbReference type="Gene3D" id="3.40.50.720">
    <property type="entry name" value="NAD(P)-binding Rossmann-like Domain"/>
    <property type="match status" value="1"/>
</dbReference>
<dbReference type="InterPro" id="IPR036291">
    <property type="entry name" value="NAD(P)-bd_dom_sf"/>
</dbReference>
<dbReference type="PANTHER" id="PTHR12126">
    <property type="entry name" value="NADH-UBIQUINONE OXIDOREDUCTASE 39 KDA SUBUNIT-RELATED"/>
    <property type="match status" value="1"/>
</dbReference>
<gene>
    <name evidence="2" type="ORF">ACFSL2_03665</name>
</gene>
<dbReference type="InterPro" id="IPR051207">
    <property type="entry name" value="ComplexI_NDUFA9_subunit"/>
</dbReference>
<proteinExistence type="predicted"/>
<name>A0ABW4V1D7_9MICO</name>
<feature type="domain" description="NAD(P)-binding" evidence="1">
    <location>
        <begin position="9"/>
        <end position="184"/>
    </location>
</feature>
<reference evidence="3" key="1">
    <citation type="journal article" date="2019" name="Int. J. Syst. Evol. Microbiol.">
        <title>The Global Catalogue of Microorganisms (GCM) 10K type strain sequencing project: providing services to taxonomists for standard genome sequencing and annotation.</title>
        <authorList>
            <consortium name="The Broad Institute Genomics Platform"/>
            <consortium name="The Broad Institute Genome Sequencing Center for Infectious Disease"/>
            <person name="Wu L."/>
            <person name="Ma J."/>
        </authorList>
    </citation>
    <scope>NUCLEOTIDE SEQUENCE [LARGE SCALE GENOMIC DNA]</scope>
    <source>
        <strain evidence="3">CCM 7043</strain>
    </source>
</reference>
<dbReference type="Pfam" id="PF13460">
    <property type="entry name" value="NAD_binding_10"/>
    <property type="match status" value="1"/>
</dbReference>
<sequence>MTATILVTGGTGTLGRHVVPLLRAAGRDVRVLSRTPHESRPGIEHVTADLGTGEGVAAAVTGVETILHLAGSNKGDGDKARTLVEAASAAGSPHLVYISVVGADRIPVTTGVDRAAFGYIAEKRAAELAVEQSGLPWTTLRATQFHDLVLTLVEALAKLPVAPSFSGYRIQPIEAAEVAERLVELALSEPAGLVPDMGGPRVYEMRDLLRSYLVAAGRRRPILSIRQPGGAARALRDGAGTAPDRAVGRRTWEEFLTDRVGVAGRAVRSR</sequence>
<dbReference type="InterPro" id="IPR016040">
    <property type="entry name" value="NAD(P)-bd_dom"/>
</dbReference>